<evidence type="ECO:0000313" key="6">
    <source>
        <dbReference type="EMBL" id="GGO64222.1"/>
    </source>
</evidence>
<dbReference type="Gene3D" id="1.10.10.60">
    <property type="entry name" value="Homeodomain-like"/>
    <property type="match status" value="1"/>
</dbReference>
<sequence>MTPPARLPLRERKKLRTREALIDTALEHFTDRGFDGTTLDDLCAAVEVSKRTFFRYFDSKEDVAMAPTQDLWAAFLDDLQTRRPTGGPLLTLLQDTLLAALDRMPAEGWAERVLLTRRLAARTPSMNAHGLQFCDRTTRGAITILRERFGLTDPHDLRPRLALDMMVAAFHCALEEWAFQPGPVSRDDLTARLRDAFAAIPGSVTMTVA</sequence>
<dbReference type="InterPro" id="IPR050109">
    <property type="entry name" value="HTH-type_TetR-like_transc_reg"/>
</dbReference>
<dbReference type="AlphaFoldDB" id="A0A917YRD3"/>
<reference evidence="6" key="2">
    <citation type="submission" date="2020-09" db="EMBL/GenBank/DDBJ databases">
        <authorList>
            <person name="Sun Q."/>
            <person name="Zhou Y."/>
        </authorList>
    </citation>
    <scope>NUCLEOTIDE SEQUENCE</scope>
    <source>
        <strain evidence="6">CGMCC 4.7368</strain>
    </source>
</reference>
<evidence type="ECO:0000256" key="4">
    <source>
        <dbReference type="PROSITE-ProRule" id="PRU00335"/>
    </source>
</evidence>
<keyword evidence="3" id="KW-0804">Transcription</keyword>
<evidence type="ECO:0000256" key="3">
    <source>
        <dbReference type="ARBA" id="ARBA00023163"/>
    </source>
</evidence>
<dbReference type="Proteomes" id="UP000646523">
    <property type="component" value="Unassembled WGS sequence"/>
</dbReference>
<feature type="DNA-binding region" description="H-T-H motif" evidence="4">
    <location>
        <begin position="38"/>
        <end position="57"/>
    </location>
</feature>
<evidence type="ECO:0000259" key="5">
    <source>
        <dbReference type="PROSITE" id="PS50977"/>
    </source>
</evidence>
<proteinExistence type="predicted"/>
<dbReference type="PANTHER" id="PTHR30055:SF238">
    <property type="entry name" value="MYCOFACTOCIN BIOSYNTHESIS TRANSCRIPTIONAL REGULATOR MFTR-RELATED"/>
    <property type="match status" value="1"/>
</dbReference>
<dbReference type="EMBL" id="BMNH01000002">
    <property type="protein sequence ID" value="GGO64222.1"/>
    <property type="molecule type" value="Genomic_DNA"/>
</dbReference>
<keyword evidence="7" id="KW-1185">Reference proteome</keyword>
<dbReference type="Gene3D" id="1.10.357.10">
    <property type="entry name" value="Tetracycline Repressor, domain 2"/>
    <property type="match status" value="1"/>
</dbReference>
<evidence type="ECO:0000313" key="7">
    <source>
        <dbReference type="Proteomes" id="UP000646523"/>
    </source>
</evidence>
<keyword evidence="2 4" id="KW-0238">DNA-binding</keyword>
<dbReference type="PROSITE" id="PS01081">
    <property type="entry name" value="HTH_TETR_1"/>
    <property type="match status" value="1"/>
</dbReference>
<feature type="domain" description="HTH tetR-type" evidence="5">
    <location>
        <begin position="15"/>
        <end position="75"/>
    </location>
</feature>
<name>A0A917YRD3_9ACTN</name>
<dbReference type="InterPro" id="IPR001647">
    <property type="entry name" value="HTH_TetR"/>
</dbReference>
<dbReference type="Pfam" id="PF00440">
    <property type="entry name" value="TetR_N"/>
    <property type="match status" value="1"/>
</dbReference>
<dbReference type="InterPro" id="IPR023772">
    <property type="entry name" value="DNA-bd_HTH_TetR-type_CS"/>
</dbReference>
<dbReference type="PRINTS" id="PR00455">
    <property type="entry name" value="HTHTETR"/>
</dbReference>
<dbReference type="PANTHER" id="PTHR30055">
    <property type="entry name" value="HTH-TYPE TRANSCRIPTIONAL REGULATOR RUTR"/>
    <property type="match status" value="1"/>
</dbReference>
<dbReference type="GO" id="GO:0000976">
    <property type="term" value="F:transcription cis-regulatory region binding"/>
    <property type="evidence" value="ECO:0007669"/>
    <property type="project" value="TreeGrafter"/>
</dbReference>
<dbReference type="GO" id="GO:0003700">
    <property type="term" value="F:DNA-binding transcription factor activity"/>
    <property type="evidence" value="ECO:0007669"/>
    <property type="project" value="TreeGrafter"/>
</dbReference>
<evidence type="ECO:0000256" key="2">
    <source>
        <dbReference type="ARBA" id="ARBA00023125"/>
    </source>
</evidence>
<dbReference type="InterPro" id="IPR009057">
    <property type="entry name" value="Homeodomain-like_sf"/>
</dbReference>
<dbReference type="SUPFAM" id="SSF46689">
    <property type="entry name" value="Homeodomain-like"/>
    <property type="match status" value="1"/>
</dbReference>
<comment type="caution">
    <text evidence="6">The sequence shown here is derived from an EMBL/GenBank/DDBJ whole genome shotgun (WGS) entry which is preliminary data.</text>
</comment>
<gene>
    <name evidence="6" type="ORF">GCM10012289_13140</name>
</gene>
<reference evidence="6" key="1">
    <citation type="journal article" date="2014" name="Int. J. Syst. Evol. Microbiol.">
        <title>Complete genome sequence of Corynebacterium casei LMG S-19264T (=DSM 44701T), isolated from a smear-ripened cheese.</title>
        <authorList>
            <consortium name="US DOE Joint Genome Institute (JGI-PGF)"/>
            <person name="Walter F."/>
            <person name="Albersmeier A."/>
            <person name="Kalinowski J."/>
            <person name="Ruckert C."/>
        </authorList>
    </citation>
    <scope>NUCLEOTIDE SEQUENCE</scope>
    <source>
        <strain evidence="6">CGMCC 4.7368</strain>
    </source>
</reference>
<protein>
    <submittedName>
        <fullName evidence="6">TetR family transcriptional regulator</fullName>
    </submittedName>
</protein>
<keyword evidence="1" id="KW-0805">Transcription regulation</keyword>
<dbReference type="PROSITE" id="PS50977">
    <property type="entry name" value="HTH_TETR_2"/>
    <property type="match status" value="1"/>
</dbReference>
<evidence type="ECO:0000256" key="1">
    <source>
        <dbReference type="ARBA" id="ARBA00023015"/>
    </source>
</evidence>
<organism evidence="6 7">
    <name type="scientific">Nonomuraea cavernae</name>
    <dbReference type="NCBI Taxonomy" id="2045107"/>
    <lineage>
        <taxon>Bacteria</taxon>
        <taxon>Bacillati</taxon>
        <taxon>Actinomycetota</taxon>
        <taxon>Actinomycetes</taxon>
        <taxon>Streptosporangiales</taxon>
        <taxon>Streptosporangiaceae</taxon>
        <taxon>Nonomuraea</taxon>
    </lineage>
</organism>
<accession>A0A917YRD3</accession>